<comment type="subcellular location">
    <subcellularLocation>
        <location evidence="1">Membrane</location>
        <topology evidence="1">Multi-pass membrane protein</topology>
    </subcellularLocation>
</comment>
<keyword evidence="14" id="KW-0249">Electron transport</keyword>
<evidence type="ECO:0000256" key="15">
    <source>
        <dbReference type="SAM" id="Phobius"/>
    </source>
</evidence>
<protein>
    <recommendedName>
        <fullName evidence="14">Acyl-CoA desaturase</fullName>
        <ecNumber evidence="14">1.14.19.1</ecNumber>
    </recommendedName>
</protein>
<dbReference type="Gene3D" id="3.10.120.10">
    <property type="entry name" value="Cytochrome b5-like heme/steroid binding domain"/>
    <property type="match status" value="1"/>
</dbReference>
<dbReference type="GO" id="GO:0004768">
    <property type="term" value="F:stearoyl-CoA 9-desaturase activity"/>
    <property type="evidence" value="ECO:0007669"/>
    <property type="project" value="UniProtKB-UniRule"/>
</dbReference>
<dbReference type="PANTHER" id="PTHR11351">
    <property type="entry name" value="ACYL-COA DESATURASE"/>
    <property type="match status" value="1"/>
</dbReference>
<evidence type="ECO:0000256" key="13">
    <source>
        <dbReference type="ARBA" id="ARBA00023160"/>
    </source>
</evidence>
<dbReference type="GO" id="GO:0005506">
    <property type="term" value="F:iron ion binding"/>
    <property type="evidence" value="ECO:0007669"/>
    <property type="project" value="TreeGrafter"/>
</dbReference>
<dbReference type="eggNOG" id="KOG1600">
    <property type="taxonomic scope" value="Eukaryota"/>
</dbReference>
<dbReference type="SUPFAM" id="SSF55856">
    <property type="entry name" value="Cytochrome b5-like heme/steroid binding domain"/>
    <property type="match status" value="1"/>
</dbReference>
<dbReference type="AlphaFoldDB" id="A0A0L0SXB8"/>
<evidence type="ECO:0000256" key="11">
    <source>
        <dbReference type="ARBA" id="ARBA00023098"/>
    </source>
</evidence>
<keyword evidence="4 14" id="KW-0349">Heme</keyword>
<dbReference type="PIRSF" id="PIRSF000345">
    <property type="entry name" value="OLE1"/>
    <property type="match status" value="1"/>
</dbReference>
<evidence type="ECO:0000313" key="18">
    <source>
        <dbReference type="Proteomes" id="UP000054350"/>
    </source>
</evidence>
<dbReference type="PRINTS" id="PR00075">
    <property type="entry name" value="FACDDSATRASE"/>
</dbReference>
<keyword evidence="13 14" id="KW-0275">Fatty acid biosynthesis</keyword>
<evidence type="ECO:0000256" key="10">
    <source>
        <dbReference type="ARBA" id="ARBA00023004"/>
    </source>
</evidence>
<dbReference type="Proteomes" id="UP000054350">
    <property type="component" value="Unassembled WGS sequence"/>
</dbReference>
<sequence length="404" mass="46186">MLIKGKYLINWPQATFLITTPLIALWGLFNVPLQSKTLTWAIIYYFITGLGITAGYHRLWAHKSYSAALPYQIWMALAGVGAAEGSIRWWSRGHRAHHRFTDTERDPYNAHKGFFWAHMGWMLVKEPNQNAILGKVEMSDLDNDPIVRWQHKYYVPLLLTMAFVFPTVVAGLGWGDWVGGFFFAGVARLVFVHHATFCVNSLAHYIGEQTYDDVRTPRDHLLTALVTMGEGMHNYHHEFPNDYRNAIRWYQYDPTKWLIRAASYVGLTFDLKRFPENEVQKGKLMMREKKLNAWRAKLDWGTPVERLPEWDANQFTEELKLNPFMMVIDGVAYDVSLFIHDHPGGVAWIKLYLGKDASAAFNGGVYKHANAARNLMSQMRVARVPVVPLKAKAASAAAVGLKEE</sequence>
<dbReference type="eggNOG" id="KOG0537">
    <property type="taxonomic scope" value="Eukaryota"/>
</dbReference>
<evidence type="ECO:0000256" key="8">
    <source>
        <dbReference type="ARBA" id="ARBA00022989"/>
    </source>
</evidence>
<keyword evidence="10 14" id="KW-0408">Iron</keyword>
<feature type="transmembrane region" description="Helical" evidence="15">
    <location>
        <begin position="38"/>
        <end position="59"/>
    </location>
</feature>
<organism evidence="17 18">
    <name type="scientific">Allomyces macrogynus (strain ATCC 38327)</name>
    <name type="common">Allomyces javanicus var. macrogynus</name>
    <dbReference type="NCBI Taxonomy" id="578462"/>
    <lineage>
        <taxon>Eukaryota</taxon>
        <taxon>Fungi</taxon>
        <taxon>Fungi incertae sedis</taxon>
        <taxon>Blastocladiomycota</taxon>
        <taxon>Blastocladiomycetes</taxon>
        <taxon>Blastocladiales</taxon>
        <taxon>Blastocladiaceae</taxon>
        <taxon>Allomyces</taxon>
    </lineage>
</organism>
<dbReference type="PROSITE" id="PS50255">
    <property type="entry name" value="CYTOCHROME_B5_2"/>
    <property type="match status" value="1"/>
</dbReference>
<dbReference type="PANTHER" id="PTHR11351:SF31">
    <property type="entry name" value="DESATURASE 1, ISOFORM A-RELATED"/>
    <property type="match status" value="1"/>
</dbReference>
<evidence type="ECO:0000256" key="1">
    <source>
        <dbReference type="ARBA" id="ARBA00004141"/>
    </source>
</evidence>
<feature type="transmembrane region" description="Helical" evidence="15">
    <location>
        <begin position="153"/>
        <end position="174"/>
    </location>
</feature>
<dbReference type="InterPro" id="IPR015876">
    <property type="entry name" value="Acyl-CoA_DS"/>
</dbReference>
<comment type="function">
    <text evidence="14">Stearoyl-CoA desaturase that utilizes O(2) and electrons from reduced cytochrome b5 to introduce the first double bond into saturated fatty acyl-CoA substrates.</text>
</comment>
<evidence type="ECO:0000256" key="6">
    <source>
        <dbReference type="ARBA" id="ARBA00022723"/>
    </source>
</evidence>
<keyword evidence="12 15" id="KW-0472">Membrane</keyword>
<name>A0A0L0SXB8_ALLM3</name>
<evidence type="ECO:0000256" key="14">
    <source>
        <dbReference type="PIRNR" id="PIRNR000345"/>
    </source>
</evidence>
<dbReference type="EC" id="1.14.19.1" evidence="14"/>
<feature type="domain" description="Cytochrome b5 heme-binding" evidence="16">
    <location>
        <begin position="307"/>
        <end position="385"/>
    </location>
</feature>
<evidence type="ECO:0000259" key="16">
    <source>
        <dbReference type="PROSITE" id="PS50255"/>
    </source>
</evidence>
<dbReference type="GO" id="GO:0006636">
    <property type="term" value="P:unsaturated fatty acid biosynthetic process"/>
    <property type="evidence" value="ECO:0007669"/>
    <property type="project" value="UniProtKB-UniRule"/>
</dbReference>
<dbReference type="PROSITE" id="PS00191">
    <property type="entry name" value="CYTOCHROME_B5_1"/>
    <property type="match status" value="1"/>
</dbReference>
<evidence type="ECO:0000256" key="2">
    <source>
        <dbReference type="ARBA" id="ARBA00009295"/>
    </source>
</evidence>
<dbReference type="OrthoDB" id="10260134at2759"/>
<evidence type="ECO:0000313" key="17">
    <source>
        <dbReference type="EMBL" id="KNE67040.1"/>
    </source>
</evidence>
<dbReference type="OMA" id="WAHKSYN"/>
<reference evidence="18" key="2">
    <citation type="submission" date="2009-11" db="EMBL/GenBank/DDBJ databases">
        <title>The Genome Sequence of Allomyces macrogynus strain ATCC 38327.</title>
        <authorList>
            <consortium name="The Broad Institute Genome Sequencing Platform"/>
            <person name="Russ C."/>
            <person name="Cuomo C."/>
            <person name="Shea T."/>
            <person name="Young S.K."/>
            <person name="Zeng Q."/>
            <person name="Koehrsen M."/>
            <person name="Haas B."/>
            <person name="Borodovsky M."/>
            <person name="Guigo R."/>
            <person name="Alvarado L."/>
            <person name="Berlin A."/>
            <person name="Borenstein D."/>
            <person name="Chen Z."/>
            <person name="Engels R."/>
            <person name="Freedman E."/>
            <person name="Gellesch M."/>
            <person name="Goldberg J."/>
            <person name="Griggs A."/>
            <person name="Gujja S."/>
            <person name="Heiman D."/>
            <person name="Hepburn T."/>
            <person name="Howarth C."/>
            <person name="Jen D."/>
            <person name="Larson L."/>
            <person name="Lewis B."/>
            <person name="Mehta T."/>
            <person name="Park D."/>
            <person name="Pearson M."/>
            <person name="Roberts A."/>
            <person name="Saif S."/>
            <person name="Shenoy N."/>
            <person name="Sisk P."/>
            <person name="Stolte C."/>
            <person name="Sykes S."/>
            <person name="Walk T."/>
            <person name="White J."/>
            <person name="Yandava C."/>
            <person name="Burger G."/>
            <person name="Gray M.W."/>
            <person name="Holland P.W.H."/>
            <person name="King N."/>
            <person name="Lang F.B.F."/>
            <person name="Roger A.J."/>
            <person name="Ruiz-Trillo I."/>
            <person name="Lander E."/>
            <person name="Nusbaum C."/>
        </authorList>
    </citation>
    <scope>NUCLEOTIDE SEQUENCE [LARGE SCALE GENOMIC DNA]</scope>
    <source>
        <strain evidence="18">ATCC 38327</strain>
    </source>
</reference>
<dbReference type="InterPro" id="IPR036400">
    <property type="entry name" value="Cyt_B5-like_heme/steroid_sf"/>
</dbReference>
<keyword evidence="6 14" id="KW-0479">Metal-binding</keyword>
<keyword evidence="3 14" id="KW-0444">Lipid biosynthesis</keyword>
<dbReference type="InterPro" id="IPR009160">
    <property type="entry name" value="Acyl-CoA_deSatase_haem/ster-bd"/>
</dbReference>
<dbReference type="Pfam" id="PF00173">
    <property type="entry name" value="Cyt-b5"/>
    <property type="match status" value="1"/>
</dbReference>
<dbReference type="CDD" id="cd03505">
    <property type="entry name" value="Delta9-FADS-like"/>
    <property type="match status" value="1"/>
</dbReference>
<dbReference type="InterPro" id="IPR018506">
    <property type="entry name" value="Cyt_B5_heme-BS"/>
</dbReference>
<reference evidence="17 18" key="1">
    <citation type="submission" date="2009-11" db="EMBL/GenBank/DDBJ databases">
        <title>Annotation of Allomyces macrogynus ATCC 38327.</title>
        <authorList>
            <consortium name="The Broad Institute Genome Sequencing Platform"/>
            <person name="Russ C."/>
            <person name="Cuomo C."/>
            <person name="Burger G."/>
            <person name="Gray M.W."/>
            <person name="Holland P.W.H."/>
            <person name="King N."/>
            <person name="Lang F.B.F."/>
            <person name="Roger A.J."/>
            <person name="Ruiz-Trillo I."/>
            <person name="Young S.K."/>
            <person name="Zeng Q."/>
            <person name="Gargeya S."/>
            <person name="Fitzgerald M."/>
            <person name="Haas B."/>
            <person name="Abouelleil A."/>
            <person name="Alvarado L."/>
            <person name="Arachchi H.M."/>
            <person name="Berlin A."/>
            <person name="Chapman S.B."/>
            <person name="Gearin G."/>
            <person name="Goldberg J."/>
            <person name="Griggs A."/>
            <person name="Gujja S."/>
            <person name="Hansen M."/>
            <person name="Heiman D."/>
            <person name="Howarth C."/>
            <person name="Larimer J."/>
            <person name="Lui A."/>
            <person name="MacDonald P.J.P."/>
            <person name="McCowen C."/>
            <person name="Montmayeur A."/>
            <person name="Murphy C."/>
            <person name="Neiman D."/>
            <person name="Pearson M."/>
            <person name="Priest M."/>
            <person name="Roberts A."/>
            <person name="Saif S."/>
            <person name="Shea T."/>
            <person name="Sisk P."/>
            <person name="Stolte C."/>
            <person name="Sykes S."/>
            <person name="Wortman J."/>
            <person name="Nusbaum C."/>
            <person name="Birren B."/>
        </authorList>
    </citation>
    <scope>NUCLEOTIDE SEQUENCE [LARGE SCALE GENOMIC DNA]</scope>
    <source>
        <strain evidence="17 18">ATCC 38327</strain>
    </source>
</reference>
<evidence type="ECO:0000256" key="12">
    <source>
        <dbReference type="ARBA" id="ARBA00023136"/>
    </source>
</evidence>
<evidence type="ECO:0000256" key="9">
    <source>
        <dbReference type="ARBA" id="ARBA00023002"/>
    </source>
</evidence>
<evidence type="ECO:0000256" key="4">
    <source>
        <dbReference type="ARBA" id="ARBA00022617"/>
    </source>
</evidence>
<keyword evidence="9 14" id="KW-0560">Oxidoreductase</keyword>
<dbReference type="InterPro" id="IPR001199">
    <property type="entry name" value="Cyt_B5-like_heme/steroid-bd"/>
</dbReference>
<dbReference type="SMART" id="SM01117">
    <property type="entry name" value="Cyt-b5"/>
    <property type="match status" value="1"/>
</dbReference>
<gene>
    <name evidence="17" type="ORF">AMAG_12117</name>
</gene>
<dbReference type="InterPro" id="IPR005804">
    <property type="entry name" value="FA_desaturase_dom"/>
</dbReference>
<proteinExistence type="inferred from homology"/>
<comment type="catalytic activity">
    <reaction evidence="14">
        <text>octadecanoyl-CoA + 2 Fe(II)-[cytochrome b5] + O2 + 2 H(+) = (9Z)-octadecenoyl-CoA + 2 Fe(III)-[cytochrome b5] + 2 H2O</text>
        <dbReference type="Rhea" id="RHEA:19721"/>
        <dbReference type="Rhea" id="RHEA-COMP:10438"/>
        <dbReference type="Rhea" id="RHEA-COMP:10439"/>
        <dbReference type="ChEBI" id="CHEBI:15377"/>
        <dbReference type="ChEBI" id="CHEBI:15378"/>
        <dbReference type="ChEBI" id="CHEBI:15379"/>
        <dbReference type="ChEBI" id="CHEBI:29033"/>
        <dbReference type="ChEBI" id="CHEBI:29034"/>
        <dbReference type="ChEBI" id="CHEBI:57387"/>
        <dbReference type="ChEBI" id="CHEBI:57394"/>
        <dbReference type="EC" id="1.14.19.1"/>
    </reaction>
</comment>
<keyword evidence="5 15" id="KW-0812">Transmembrane</keyword>
<dbReference type="Pfam" id="PF00487">
    <property type="entry name" value="FA_desaturase"/>
    <property type="match status" value="1"/>
</dbReference>
<keyword evidence="18" id="KW-1185">Reference proteome</keyword>
<evidence type="ECO:0000256" key="3">
    <source>
        <dbReference type="ARBA" id="ARBA00022516"/>
    </source>
</evidence>
<keyword evidence="11 14" id="KW-0443">Lipid metabolism</keyword>
<dbReference type="EMBL" id="GG745352">
    <property type="protein sequence ID" value="KNE67040.1"/>
    <property type="molecule type" value="Genomic_DNA"/>
</dbReference>
<keyword evidence="8 15" id="KW-1133">Transmembrane helix</keyword>
<dbReference type="VEuPathDB" id="FungiDB:AMAG_12117"/>
<keyword evidence="14" id="KW-0813">Transport</keyword>
<keyword evidence="7 14" id="KW-0276">Fatty acid metabolism</keyword>
<comment type="similarity">
    <text evidence="2 14">Belongs to the fatty acid desaturase type 1 family.</text>
</comment>
<dbReference type="GO" id="GO:0020037">
    <property type="term" value="F:heme binding"/>
    <property type="evidence" value="ECO:0007669"/>
    <property type="project" value="InterPro"/>
</dbReference>
<comment type="cofactor">
    <cofactor evidence="14">
        <name>Fe(2+)</name>
        <dbReference type="ChEBI" id="CHEBI:29033"/>
    </cofactor>
    <text evidence="14">Expected to bind 2 Fe(2+) ions per subunit.</text>
</comment>
<accession>A0A0L0SXB8</accession>
<dbReference type="STRING" id="578462.A0A0L0SXB8"/>
<evidence type="ECO:0000256" key="5">
    <source>
        <dbReference type="ARBA" id="ARBA00022692"/>
    </source>
</evidence>
<feature type="transmembrane region" description="Helical" evidence="15">
    <location>
        <begin position="12"/>
        <end position="31"/>
    </location>
</feature>
<evidence type="ECO:0000256" key="7">
    <source>
        <dbReference type="ARBA" id="ARBA00022832"/>
    </source>
</evidence>
<dbReference type="GO" id="GO:0005789">
    <property type="term" value="C:endoplasmic reticulum membrane"/>
    <property type="evidence" value="ECO:0007669"/>
    <property type="project" value="TreeGrafter"/>
</dbReference>